<organism evidence="3 4">
    <name type="scientific">Jejubacter calystegiae</name>
    <dbReference type="NCBI Taxonomy" id="2579935"/>
    <lineage>
        <taxon>Bacteria</taxon>
        <taxon>Pseudomonadati</taxon>
        <taxon>Pseudomonadota</taxon>
        <taxon>Gammaproteobacteria</taxon>
        <taxon>Enterobacterales</taxon>
        <taxon>Enterobacteriaceae</taxon>
        <taxon>Jejubacter</taxon>
    </lineage>
</organism>
<accession>A0A4P8YFV1</accession>
<dbReference type="InterPro" id="IPR051610">
    <property type="entry name" value="GPI/OXD"/>
</dbReference>
<dbReference type="Proteomes" id="UP000302163">
    <property type="component" value="Chromosome"/>
</dbReference>
<dbReference type="Pfam" id="PF07883">
    <property type="entry name" value="Cupin_2"/>
    <property type="match status" value="1"/>
</dbReference>
<dbReference type="PANTHER" id="PTHR35848">
    <property type="entry name" value="OXALATE-BINDING PROTEIN"/>
    <property type="match status" value="1"/>
</dbReference>
<dbReference type="AlphaFoldDB" id="A0A4P8YFV1"/>
<dbReference type="InterPro" id="IPR014710">
    <property type="entry name" value="RmlC-like_jellyroll"/>
</dbReference>
<dbReference type="OrthoDB" id="6447341at2"/>
<dbReference type="InterPro" id="IPR013096">
    <property type="entry name" value="Cupin_2"/>
</dbReference>
<reference evidence="3 4" key="1">
    <citation type="submission" date="2019-05" db="EMBL/GenBank/DDBJ databases">
        <title>Complete genome sequence of Izhakiella calystegiae KSNA2, an endophyte isolated from beach morning glory (Calystegia soldanella).</title>
        <authorList>
            <person name="Jiang L."/>
            <person name="Jeong J.C."/>
            <person name="Kim C.Y."/>
            <person name="Kim D.H."/>
            <person name="Kim S.W."/>
            <person name="Lee j."/>
        </authorList>
    </citation>
    <scope>NUCLEOTIDE SEQUENCE [LARGE SCALE GENOMIC DNA]</scope>
    <source>
        <strain evidence="3 4">KSNA2</strain>
    </source>
</reference>
<feature type="domain" description="Cupin type-2" evidence="2">
    <location>
        <begin position="46"/>
        <end position="113"/>
    </location>
</feature>
<keyword evidence="1" id="KW-0479">Metal-binding</keyword>
<dbReference type="SUPFAM" id="SSF51182">
    <property type="entry name" value="RmlC-like cupins"/>
    <property type="match status" value="1"/>
</dbReference>
<sequence length="128" mass="14121">MATHNYFVRLKDVPGYHPVNHTGTTNRRLIGPDTVGAQHLEVLHGTLQKGKGAQPHAHPGMEQVCYILEGRALAEIDGQEAELGPGDCCYFPPDVMHVFTAISDEPVKILVIYSPPYGEDPNKVRCEF</sequence>
<proteinExistence type="predicted"/>
<evidence type="ECO:0000259" key="2">
    <source>
        <dbReference type="Pfam" id="PF07883"/>
    </source>
</evidence>
<dbReference type="GO" id="GO:0046872">
    <property type="term" value="F:metal ion binding"/>
    <property type="evidence" value="ECO:0007669"/>
    <property type="project" value="UniProtKB-KW"/>
</dbReference>
<evidence type="ECO:0000313" key="4">
    <source>
        <dbReference type="Proteomes" id="UP000302163"/>
    </source>
</evidence>
<dbReference type="PANTHER" id="PTHR35848:SF6">
    <property type="entry name" value="CUPIN TYPE-2 DOMAIN-CONTAINING PROTEIN"/>
    <property type="match status" value="1"/>
</dbReference>
<protein>
    <submittedName>
        <fullName evidence="3">Cupin domain-containing protein</fullName>
    </submittedName>
</protein>
<evidence type="ECO:0000313" key="3">
    <source>
        <dbReference type="EMBL" id="QCT19535.1"/>
    </source>
</evidence>
<name>A0A4P8YFV1_9ENTR</name>
<dbReference type="Gene3D" id="2.60.120.10">
    <property type="entry name" value="Jelly Rolls"/>
    <property type="match status" value="1"/>
</dbReference>
<evidence type="ECO:0000256" key="1">
    <source>
        <dbReference type="ARBA" id="ARBA00022723"/>
    </source>
</evidence>
<dbReference type="InterPro" id="IPR011051">
    <property type="entry name" value="RmlC_Cupin_sf"/>
</dbReference>
<dbReference type="EMBL" id="CP040428">
    <property type="protein sequence ID" value="QCT19535.1"/>
    <property type="molecule type" value="Genomic_DNA"/>
</dbReference>
<dbReference type="RefSeq" id="WP_138095418.1">
    <property type="nucleotide sequence ID" value="NZ_CP040428.1"/>
</dbReference>
<gene>
    <name evidence="3" type="ORF">FEM41_07650</name>
</gene>
<dbReference type="KEGG" id="izh:FEM41_07650"/>
<keyword evidence="4" id="KW-1185">Reference proteome</keyword>